<name>A0A511D6Q3_9PSEU</name>
<dbReference type="InterPro" id="IPR013216">
    <property type="entry name" value="Methyltransf_11"/>
</dbReference>
<dbReference type="InterPro" id="IPR052356">
    <property type="entry name" value="Thiol_S-MT"/>
</dbReference>
<keyword evidence="3" id="KW-1185">Reference proteome</keyword>
<dbReference type="SUPFAM" id="SSF53335">
    <property type="entry name" value="S-adenosyl-L-methionine-dependent methyltransferases"/>
    <property type="match status" value="1"/>
</dbReference>
<organism evidence="2 3">
    <name type="scientific">Pseudonocardia asaccharolytica DSM 44247 = NBRC 16224</name>
    <dbReference type="NCBI Taxonomy" id="1123024"/>
    <lineage>
        <taxon>Bacteria</taxon>
        <taxon>Bacillati</taxon>
        <taxon>Actinomycetota</taxon>
        <taxon>Actinomycetes</taxon>
        <taxon>Pseudonocardiales</taxon>
        <taxon>Pseudonocardiaceae</taxon>
        <taxon>Pseudonocardia</taxon>
    </lineage>
</organism>
<dbReference type="CDD" id="cd02440">
    <property type="entry name" value="AdoMet_MTases"/>
    <property type="match status" value="1"/>
</dbReference>
<dbReference type="Proteomes" id="UP000321328">
    <property type="component" value="Unassembled WGS sequence"/>
</dbReference>
<dbReference type="EMBL" id="BJVI01000066">
    <property type="protein sequence ID" value="GEL20317.1"/>
    <property type="molecule type" value="Genomic_DNA"/>
</dbReference>
<dbReference type="GO" id="GO:0008757">
    <property type="term" value="F:S-adenosylmethionine-dependent methyltransferase activity"/>
    <property type="evidence" value="ECO:0007669"/>
    <property type="project" value="InterPro"/>
</dbReference>
<proteinExistence type="predicted"/>
<feature type="domain" description="Methyltransferase type 11" evidence="1">
    <location>
        <begin position="49"/>
        <end position="141"/>
    </location>
</feature>
<dbReference type="GO" id="GO:0032259">
    <property type="term" value="P:methylation"/>
    <property type="evidence" value="ECO:0007669"/>
    <property type="project" value="UniProtKB-KW"/>
</dbReference>
<evidence type="ECO:0000313" key="2">
    <source>
        <dbReference type="EMBL" id="GEL20317.1"/>
    </source>
</evidence>
<dbReference type="OrthoDB" id="65624at2"/>
<dbReference type="Pfam" id="PF08241">
    <property type="entry name" value="Methyltransf_11"/>
    <property type="match status" value="1"/>
</dbReference>
<dbReference type="STRING" id="1123024.GCA_000423625_04759"/>
<comment type="caution">
    <text evidence="2">The sequence shown here is derived from an EMBL/GenBank/DDBJ whole genome shotgun (WGS) entry which is preliminary data.</text>
</comment>
<dbReference type="RefSeq" id="WP_028931882.1">
    <property type="nucleotide sequence ID" value="NZ_AUII01000044.1"/>
</dbReference>
<reference evidence="2 3" key="1">
    <citation type="submission" date="2019-07" db="EMBL/GenBank/DDBJ databases">
        <title>Whole genome shotgun sequence of Pseudonocardia asaccharolytica NBRC 16224.</title>
        <authorList>
            <person name="Hosoyama A."/>
            <person name="Uohara A."/>
            <person name="Ohji S."/>
            <person name="Ichikawa N."/>
        </authorList>
    </citation>
    <scope>NUCLEOTIDE SEQUENCE [LARGE SCALE GENOMIC DNA]</scope>
    <source>
        <strain evidence="2 3">NBRC 16224</strain>
    </source>
</reference>
<evidence type="ECO:0000313" key="3">
    <source>
        <dbReference type="Proteomes" id="UP000321328"/>
    </source>
</evidence>
<keyword evidence="2" id="KW-0808">Transferase</keyword>
<keyword evidence="2" id="KW-0489">Methyltransferase</keyword>
<dbReference type="PANTHER" id="PTHR45036:SF1">
    <property type="entry name" value="METHYLTRANSFERASE LIKE 7A"/>
    <property type="match status" value="1"/>
</dbReference>
<dbReference type="InterPro" id="IPR029063">
    <property type="entry name" value="SAM-dependent_MTases_sf"/>
</dbReference>
<sequence>MAASDPSPSVDRPRRVFSRIYARISQRMEAEGMAELRHELLDGLAGEVVEIGCGNGMNFAHYPTTVTGVVAVEPEPYLRALASRAAETAPVRVLAGTADRLPLPDRSVDAAVLCLVMCSLDDRPAMLAELIRVLRPGGQLRFFEHTIADTPGLRMTQRIIDATVWPLLAGGCHTATDPAALITSAGFEITRIRGVRFPDSRLTMPTTPHVLGAATTPGWTGTES</sequence>
<accession>A0A511D6Q3</accession>
<protein>
    <submittedName>
        <fullName evidence="2">Methyltransferase type 11</fullName>
    </submittedName>
</protein>
<evidence type="ECO:0000259" key="1">
    <source>
        <dbReference type="Pfam" id="PF08241"/>
    </source>
</evidence>
<dbReference type="Gene3D" id="3.40.50.150">
    <property type="entry name" value="Vaccinia Virus protein VP39"/>
    <property type="match status" value="1"/>
</dbReference>
<gene>
    <name evidence="2" type="ORF">PA7_41540</name>
</gene>
<dbReference type="PANTHER" id="PTHR45036">
    <property type="entry name" value="METHYLTRANSFERASE LIKE 7B"/>
    <property type="match status" value="1"/>
</dbReference>
<dbReference type="AlphaFoldDB" id="A0A511D6Q3"/>